<dbReference type="RefSeq" id="WP_089201571.1">
    <property type="nucleotide sequence ID" value="NZ_NHRJ02000018.1"/>
</dbReference>
<evidence type="ECO:0000256" key="5">
    <source>
        <dbReference type="ARBA" id="ARBA00022597"/>
    </source>
</evidence>
<evidence type="ECO:0000256" key="2">
    <source>
        <dbReference type="ARBA" id="ARBA00014783"/>
    </source>
</evidence>
<evidence type="ECO:0000256" key="7">
    <source>
        <dbReference type="ARBA" id="ARBA00022683"/>
    </source>
</evidence>
<keyword evidence="5" id="KW-0762">Sugar transport</keyword>
<dbReference type="GO" id="GO:0016301">
    <property type="term" value="F:kinase activity"/>
    <property type="evidence" value="ECO:0007669"/>
    <property type="project" value="UniProtKB-KW"/>
</dbReference>
<dbReference type="Proteomes" id="UP000214746">
    <property type="component" value="Unassembled WGS sequence"/>
</dbReference>
<keyword evidence="14" id="KW-1185">Reference proteome</keyword>
<accession>A0A2W1N6S9</accession>
<dbReference type="PROSITE" id="PS00372">
    <property type="entry name" value="PTS_EIIA_TYPE_2_HIS"/>
    <property type="match status" value="1"/>
</dbReference>
<dbReference type="PROSITE" id="PS51094">
    <property type="entry name" value="PTS_EIIA_TYPE_2"/>
    <property type="match status" value="1"/>
</dbReference>
<comment type="caution">
    <text evidence="13">The sequence shown here is derived from an EMBL/GenBank/DDBJ whole genome shotgun (WGS) entry which is preliminary data.</text>
</comment>
<reference evidence="13" key="1">
    <citation type="submission" date="2018-06" db="EMBL/GenBank/DDBJ databases">
        <title>Paenibacillus xerothermodurans sp. nov. an extremely dry heat resistant spore forming bacterium isolated from the soil of Cape Canaveral, Florida.</title>
        <authorList>
            <person name="Seuylemezian A."/>
            <person name="Kaur N."/>
            <person name="Patil P."/>
            <person name="Patil P."/>
            <person name="Mayilraj S."/>
            <person name="Vaishampayan P."/>
        </authorList>
    </citation>
    <scope>NUCLEOTIDE SEQUENCE [LARGE SCALE GENOMIC DNA]</scope>
    <source>
        <strain evidence="13">ATCC 27380</strain>
    </source>
</reference>
<protein>
    <recommendedName>
        <fullName evidence="2">Mannitol-specific phosphotransferase enzyme IIA component</fullName>
    </recommendedName>
    <alternativeName>
        <fullName evidence="10">EIIA</fullName>
    </alternativeName>
    <alternativeName>
        <fullName evidence="11">EIII</fullName>
    </alternativeName>
    <alternativeName>
        <fullName evidence="9">PTS system mannitol-specific EIIA component</fullName>
    </alternativeName>
</protein>
<dbReference type="InterPro" id="IPR002178">
    <property type="entry name" value="PTS_EIIA_type-2_dom"/>
</dbReference>
<sequence>MSILSTDKVKLNANVKDKHEAIRMAGQLLVDAGHAEPSYIESMIERENSLSTYMGGGLAIPHGTSESKGTIKSTGLSIVQLPQGVDFGEGNVAHLVIGIAAVGDDHLDILTNVAMVCSDDDSLERILKASTPEEMIEIFKSGMEEQ</sequence>
<evidence type="ECO:0000256" key="10">
    <source>
        <dbReference type="ARBA" id="ARBA00030956"/>
    </source>
</evidence>
<keyword evidence="6" id="KW-0808">Transferase</keyword>
<organism evidence="13 14">
    <name type="scientific">Paenibacillus xerothermodurans</name>
    <dbReference type="NCBI Taxonomy" id="1977292"/>
    <lineage>
        <taxon>Bacteria</taxon>
        <taxon>Bacillati</taxon>
        <taxon>Bacillota</taxon>
        <taxon>Bacilli</taxon>
        <taxon>Bacillales</taxon>
        <taxon>Paenibacillaceae</taxon>
        <taxon>Paenibacillus</taxon>
    </lineage>
</organism>
<dbReference type="SUPFAM" id="SSF55804">
    <property type="entry name" value="Phoshotransferase/anion transport protein"/>
    <property type="match status" value="1"/>
</dbReference>
<dbReference type="EMBL" id="NHRJ02000018">
    <property type="protein sequence ID" value="PZE19330.1"/>
    <property type="molecule type" value="Genomic_DNA"/>
</dbReference>
<dbReference type="CDD" id="cd00211">
    <property type="entry name" value="PTS_IIA_fru"/>
    <property type="match status" value="1"/>
</dbReference>
<dbReference type="InterPro" id="IPR016152">
    <property type="entry name" value="PTrfase/Anion_transptr"/>
</dbReference>
<evidence type="ECO:0000256" key="9">
    <source>
        <dbReference type="ARBA" id="ARBA00029908"/>
    </source>
</evidence>
<evidence type="ECO:0000313" key="13">
    <source>
        <dbReference type="EMBL" id="PZE19330.1"/>
    </source>
</evidence>
<dbReference type="GO" id="GO:0005886">
    <property type="term" value="C:plasma membrane"/>
    <property type="evidence" value="ECO:0007669"/>
    <property type="project" value="TreeGrafter"/>
</dbReference>
<evidence type="ECO:0000256" key="8">
    <source>
        <dbReference type="ARBA" id="ARBA00022777"/>
    </source>
</evidence>
<comment type="function">
    <text evidence="1">The phosphoenolpyruvate-dependent sugar phosphotransferase system (sugar PTS), a major carbohydrate active transport system, catalyzes the phosphorylation of incoming sugar substrates concomitantly with their translocation across the cell membrane. The enzyme II CmtAB PTS system is involved in D-mannitol transport.</text>
</comment>
<evidence type="ECO:0000256" key="3">
    <source>
        <dbReference type="ARBA" id="ARBA00022448"/>
    </source>
</evidence>
<dbReference type="Pfam" id="PF00359">
    <property type="entry name" value="PTS_EIIA_2"/>
    <property type="match status" value="1"/>
</dbReference>
<feature type="domain" description="PTS EIIA type-2" evidence="12">
    <location>
        <begin position="2"/>
        <end position="142"/>
    </location>
</feature>
<keyword evidence="3" id="KW-0813">Transport</keyword>
<dbReference type="PANTHER" id="PTHR30181">
    <property type="entry name" value="MANNITOL PERMEASE IIC COMPONENT"/>
    <property type="match status" value="1"/>
</dbReference>
<dbReference type="PANTHER" id="PTHR30181:SF2">
    <property type="entry name" value="PTS SYSTEM MANNITOL-SPECIFIC EIICBA COMPONENT"/>
    <property type="match status" value="1"/>
</dbReference>
<evidence type="ECO:0000259" key="12">
    <source>
        <dbReference type="PROSITE" id="PS51094"/>
    </source>
</evidence>
<dbReference type="InterPro" id="IPR050893">
    <property type="entry name" value="Sugar_PTS"/>
</dbReference>
<name>A0A2W1N6S9_PAEXE</name>
<keyword evidence="8" id="KW-0418">Kinase</keyword>
<evidence type="ECO:0000256" key="1">
    <source>
        <dbReference type="ARBA" id="ARBA00002434"/>
    </source>
</evidence>
<dbReference type="Gene3D" id="3.40.930.10">
    <property type="entry name" value="Mannitol-specific EII, Chain A"/>
    <property type="match status" value="1"/>
</dbReference>
<dbReference type="AlphaFoldDB" id="A0A2W1N6S9"/>
<proteinExistence type="predicted"/>
<evidence type="ECO:0000256" key="6">
    <source>
        <dbReference type="ARBA" id="ARBA00022679"/>
    </source>
</evidence>
<dbReference type="OrthoDB" id="1640042at2"/>
<evidence type="ECO:0000256" key="4">
    <source>
        <dbReference type="ARBA" id="ARBA00022553"/>
    </source>
</evidence>
<dbReference type="GO" id="GO:0090563">
    <property type="term" value="F:protein-phosphocysteine-sugar phosphotransferase activity"/>
    <property type="evidence" value="ECO:0007669"/>
    <property type="project" value="TreeGrafter"/>
</dbReference>
<keyword evidence="4" id="KW-0597">Phosphoprotein</keyword>
<evidence type="ECO:0000313" key="14">
    <source>
        <dbReference type="Proteomes" id="UP000214746"/>
    </source>
</evidence>
<keyword evidence="7" id="KW-0598">Phosphotransferase system</keyword>
<dbReference type="GO" id="GO:0009401">
    <property type="term" value="P:phosphoenolpyruvate-dependent sugar phosphotransferase system"/>
    <property type="evidence" value="ECO:0007669"/>
    <property type="project" value="UniProtKB-KW"/>
</dbReference>
<evidence type="ECO:0000256" key="11">
    <source>
        <dbReference type="ARBA" id="ARBA00030962"/>
    </source>
</evidence>
<gene>
    <name evidence="13" type="ORF">CBW46_019165</name>
</gene>